<proteinExistence type="predicted"/>
<dbReference type="Proteomes" id="UP000694417">
    <property type="component" value="Unplaced"/>
</dbReference>
<reference evidence="1" key="1">
    <citation type="submission" date="2025-08" db="UniProtKB">
        <authorList>
            <consortium name="Ensembl"/>
        </authorList>
    </citation>
    <scope>IDENTIFICATION</scope>
</reference>
<protein>
    <submittedName>
        <fullName evidence="1">Uncharacterized protein</fullName>
    </submittedName>
</protein>
<evidence type="ECO:0000313" key="2">
    <source>
        <dbReference type="Proteomes" id="UP000694417"/>
    </source>
</evidence>
<dbReference type="Ensembl" id="ENSUPAT00010029910.1">
    <property type="protein sequence ID" value="ENSUPAP00010026269.1"/>
    <property type="gene ID" value="ENSUPAG00010020782.1"/>
</dbReference>
<evidence type="ECO:0000313" key="1">
    <source>
        <dbReference type="Ensembl" id="ENSUPAP00010026269.1"/>
    </source>
</evidence>
<dbReference type="GeneTree" id="ENSGT00960000192314"/>
<sequence>CSSKTLTPTAWFTTSIFQLTLHCVHTIAPLLSTHTFPHCFLQRLRVPPFFLHIDVTIPVAYAHQLSIDLYILSMFFSLY</sequence>
<reference evidence="1" key="2">
    <citation type="submission" date="2025-09" db="UniProtKB">
        <authorList>
            <consortium name="Ensembl"/>
        </authorList>
    </citation>
    <scope>IDENTIFICATION</scope>
</reference>
<name>A0A8D2IBK5_UROPR</name>
<organism evidence="1 2">
    <name type="scientific">Urocitellus parryii</name>
    <name type="common">Arctic ground squirrel</name>
    <name type="synonym">Spermophilus parryii</name>
    <dbReference type="NCBI Taxonomy" id="9999"/>
    <lineage>
        <taxon>Eukaryota</taxon>
        <taxon>Metazoa</taxon>
        <taxon>Chordata</taxon>
        <taxon>Craniata</taxon>
        <taxon>Vertebrata</taxon>
        <taxon>Euteleostomi</taxon>
        <taxon>Mammalia</taxon>
        <taxon>Eutheria</taxon>
        <taxon>Euarchontoglires</taxon>
        <taxon>Glires</taxon>
        <taxon>Rodentia</taxon>
        <taxon>Sciuromorpha</taxon>
        <taxon>Sciuridae</taxon>
        <taxon>Xerinae</taxon>
        <taxon>Marmotini</taxon>
        <taxon>Urocitellus</taxon>
    </lineage>
</organism>
<accession>A0A8D2IBK5</accession>
<dbReference type="AlphaFoldDB" id="A0A8D2IBK5"/>
<keyword evidence="2" id="KW-1185">Reference proteome</keyword>